<dbReference type="eggNOG" id="COG3850">
    <property type="taxonomic scope" value="Bacteria"/>
</dbReference>
<evidence type="ECO:0000256" key="14">
    <source>
        <dbReference type="PROSITE-ProRule" id="PRU00110"/>
    </source>
</evidence>
<evidence type="ECO:0000313" key="23">
    <source>
        <dbReference type="Proteomes" id="UP000015559"/>
    </source>
</evidence>
<feature type="modified residue" description="Phosphohistidine" evidence="14">
    <location>
        <position position="751"/>
    </location>
</feature>
<evidence type="ECO:0000313" key="22">
    <source>
        <dbReference type="EMBL" id="BAN35886.1"/>
    </source>
</evidence>
<evidence type="ECO:0000259" key="21">
    <source>
        <dbReference type="PROSITE" id="PS50894"/>
    </source>
</evidence>
<sequence length="809" mass="88420">MKNWNIKYRILFLAMFPVVVISALLSILVVIGGIAEMDSTLKSRGMLIARQLAPASEYGAFSGNREILQALSQALMKEEDVNAIIITDDRDKILAVSGHPSHFDYKSAGLVGVGQFDSTGKDSLVFAAQIYQNKNDIDEYGLVDYAKPPAADKKKVLGRVYVELSTAATQQRKNHFILISITIGLLGFFGALLLALRMSRDVTHPLLRLLDAVVRMTHGKLDARVAVDSGGELAKLEQGFNEMAGELQSAYSDMQERIEERTRDLARLKDEAEKAKASAEMANQAKSQFLAHISHEIRTPLNGLIGFLGLMGKTRIDDVQQDYLNICETSSRSLLAIINDILDLSKIEAGKLSIECLAFDLGYLIEQCILFYTPSAQSKGLRLILEIDRDIPVNLIGDPSRIRQILANLLGNAIKFTHSGVITVTVKHLDGGDGSTQVEISVADTGIGITDEQLGQLFQPFSQGDASITRRYGGTGLGLAITRRLVEMMNGTIAVESESGKGSRFTISLCLKEAGGDTALLPSRPVESQVVSTHFPLPGEEENPLPDQLRILVVDDNEINRKLNLILLRQWGVAVDEAADGVAAMAACGRQHYDLILMDVHMPTMDGIEATRRIRMLQEGGKQTPIVALTANALSGDRERYLAAGMDDYLEKPLTEEALRKAIEKWCLLPPLGVQDAGKKEEWTVEEYFPDSPHSDLPIIDAELGMERAGGCRQDWLASLRMQLAELPSCLDSFETAYSAADLEKVEELAHRLRGGALYCGISALEIAALRLEVACRNRAPDVADKLALLQQEAESLLTLEASGAIPEA</sequence>
<dbReference type="FunFam" id="3.30.565.10:FF:000010">
    <property type="entry name" value="Sensor histidine kinase RcsC"/>
    <property type="match status" value="1"/>
</dbReference>
<dbReference type="STRING" id="1163617.SCD_n02075"/>
<keyword evidence="9" id="KW-0902">Two-component regulatory system</keyword>
<evidence type="ECO:0000256" key="3">
    <source>
        <dbReference type="ARBA" id="ARBA00012438"/>
    </source>
</evidence>
<comment type="function">
    <text evidence="10">Member of the two-component regulatory system BvgS/BvgA. Phosphorylates BvgA via a four-step phosphorelay in response to environmental signals.</text>
</comment>
<evidence type="ECO:0000256" key="5">
    <source>
        <dbReference type="ARBA" id="ARBA00022679"/>
    </source>
</evidence>
<dbReference type="SUPFAM" id="SSF47226">
    <property type="entry name" value="Histidine-containing phosphotransfer domain, HPT domain"/>
    <property type="match status" value="1"/>
</dbReference>
<dbReference type="RefSeq" id="WP_009205082.1">
    <property type="nucleotide sequence ID" value="NC_022357.1"/>
</dbReference>
<dbReference type="SMART" id="SM00387">
    <property type="entry name" value="HATPase_c"/>
    <property type="match status" value="1"/>
</dbReference>
<dbReference type="EC" id="2.7.13.3" evidence="3"/>
<dbReference type="KEGG" id="sdr:SCD_n02075"/>
<keyword evidence="5" id="KW-0808">Transferase</keyword>
<evidence type="ECO:0000259" key="19">
    <source>
        <dbReference type="PROSITE" id="PS50110"/>
    </source>
</evidence>
<evidence type="ECO:0000256" key="16">
    <source>
        <dbReference type="SAM" id="Coils"/>
    </source>
</evidence>
<feature type="domain" description="Histidine kinase" evidence="18">
    <location>
        <begin position="292"/>
        <end position="513"/>
    </location>
</feature>
<dbReference type="eggNOG" id="COG0784">
    <property type="taxonomic scope" value="Bacteria"/>
</dbReference>
<dbReference type="EMBL" id="AP013066">
    <property type="protein sequence ID" value="BAN35886.1"/>
    <property type="molecule type" value="Genomic_DNA"/>
</dbReference>
<dbReference type="InterPro" id="IPR036641">
    <property type="entry name" value="HPT_dom_sf"/>
</dbReference>
<dbReference type="SUPFAM" id="SSF55874">
    <property type="entry name" value="ATPase domain of HSP90 chaperone/DNA topoisomerase II/histidine kinase"/>
    <property type="match status" value="1"/>
</dbReference>
<comment type="catalytic activity">
    <reaction evidence="1">
        <text>ATP + protein L-histidine = ADP + protein N-phospho-L-histidine.</text>
        <dbReference type="EC" id="2.7.13.3"/>
    </reaction>
</comment>
<evidence type="ECO:0000256" key="6">
    <source>
        <dbReference type="ARBA" id="ARBA00022741"/>
    </source>
</evidence>
<dbReference type="CDD" id="cd17546">
    <property type="entry name" value="REC_hyHK_CKI1_RcsC-like"/>
    <property type="match status" value="1"/>
</dbReference>
<keyword evidence="16" id="KW-0175">Coiled coil</keyword>
<keyword evidence="17" id="KW-0812">Transmembrane</keyword>
<dbReference type="SUPFAM" id="SSF158472">
    <property type="entry name" value="HAMP domain-like"/>
    <property type="match status" value="1"/>
</dbReference>
<dbReference type="Pfam" id="PF00672">
    <property type="entry name" value="HAMP"/>
    <property type="match status" value="1"/>
</dbReference>
<dbReference type="InterPro" id="IPR003594">
    <property type="entry name" value="HATPase_dom"/>
</dbReference>
<dbReference type="PROSITE" id="PS50894">
    <property type="entry name" value="HPT"/>
    <property type="match status" value="1"/>
</dbReference>
<evidence type="ECO:0000256" key="13">
    <source>
        <dbReference type="ARBA" id="ARBA00070152"/>
    </source>
</evidence>
<evidence type="ECO:0000256" key="9">
    <source>
        <dbReference type="ARBA" id="ARBA00023012"/>
    </source>
</evidence>
<dbReference type="Pfam" id="PF00512">
    <property type="entry name" value="HisKA"/>
    <property type="match status" value="1"/>
</dbReference>
<keyword evidence="17" id="KW-0472">Membrane</keyword>
<feature type="transmembrane region" description="Helical" evidence="17">
    <location>
        <begin position="176"/>
        <end position="196"/>
    </location>
</feature>
<evidence type="ECO:0000259" key="20">
    <source>
        <dbReference type="PROSITE" id="PS50885"/>
    </source>
</evidence>
<dbReference type="Gene3D" id="1.20.120.160">
    <property type="entry name" value="HPT domain"/>
    <property type="match status" value="1"/>
</dbReference>
<dbReference type="FunFam" id="1.10.287.130:FF:000002">
    <property type="entry name" value="Two-component osmosensing histidine kinase"/>
    <property type="match status" value="1"/>
</dbReference>
<protein>
    <recommendedName>
        <fullName evidence="12">Sensory/regulatory protein RpfC</fullName>
        <ecNumber evidence="3">2.7.13.3</ecNumber>
    </recommendedName>
    <alternativeName>
        <fullName evidence="13">Virulence sensor protein BvgS</fullName>
    </alternativeName>
</protein>
<dbReference type="SUPFAM" id="SSF52172">
    <property type="entry name" value="CheY-like"/>
    <property type="match status" value="1"/>
</dbReference>
<dbReference type="GO" id="GO:0005886">
    <property type="term" value="C:plasma membrane"/>
    <property type="evidence" value="ECO:0007669"/>
    <property type="project" value="UniProtKB-SubCell"/>
</dbReference>
<reference evidence="22 23" key="1">
    <citation type="journal article" date="2012" name="Appl. Environ. Microbiol.">
        <title>Draft genome sequence of a psychrotolerant sulfur-oxidizing bacterium, Sulfuricella denitrificans skB26, and proteomic insights into cold adaptation.</title>
        <authorList>
            <person name="Watanabe T."/>
            <person name="Kojima H."/>
            <person name="Fukui M."/>
        </authorList>
    </citation>
    <scope>NUCLEOTIDE SEQUENCE [LARGE SCALE GENOMIC DNA]</scope>
    <source>
        <strain evidence="23">skB26</strain>
    </source>
</reference>
<feature type="domain" description="HPt" evidence="21">
    <location>
        <begin position="712"/>
        <end position="809"/>
    </location>
</feature>
<dbReference type="Proteomes" id="UP000015559">
    <property type="component" value="Chromosome"/>
</dbReference>
<dbReference type="SMART" id="SM00448">
    <property type="entry name" value="REC"/>
    <property type="match status" value="1"/>
</dbReference>
<dbReference type="Gene3D" id="1.10.287.130">
    <property type="match status" value="1"/>
</dbReference>
<dbReference type="Pfam" id="PF00072">
    <property type="entry name" value="Response_reg"/>
    <property type="match status" value="1"/>
</dbReference>
<dbReference type="PROSITE" id="PS50885">
    <property type="entry name" value="HAMP"/>
    <property type="match status" value="1"/>
</dbReference>
<dbReference type="Pfam" id="PF09984">
    <property type="entry name" value="sCache_4"/>
    <property type="match status" value="1"/>
</dbReference>
<dbReference type="PRINTS" id="PR00344">
    <property type="entry name" value="BCTRLSENSOR"/>
</dbReference>
<dbReference type="SUPFAM" id="SSF47384">
    <property type="entry name" value="Homodimeric domain of signal transducing histidine kinase"/>
    <property type="match status" value="1"/>
</dbReference>
<dbReference type="InterPro" id="IPR008207">
    <property type="entry name" value="Sig_transdc_His_kin_Hpt_dom"/>
</dbReference>
<dbReference type="InterPro" id="IPR005467">
    <property type="entry name" value="His_kinase_dom"/>
</dbReference>
<dbReference type="PANTHER" id="PTHR45339">
    <property type="entry name" value="HYBRID SIGNAL TRANSDUCTION HISTIDINE KINASE J"/>
    <property type="match status" value="1"/>
</dbReference>
<keyword evidence="7 22" id="KW-0418">Kinase</keyword>
<accession>S6AI57</accession>
<evidence type="ECO:0000256" key="2">
    <source>
        <dbReference type="ARBA" id="ARBA00004370"/>
    </source>
</evidence>
<comment type="subcellular location">
    <subcellularLocation>
        <location evidence="2">Membrane</location>
    </subcellularLocation>
</comment>
<keyword evidence="17" id="KW-1133">Transmembrane helix</keyword>
<dbReference type="OrthoDB" id="8552871at2"/>
<dbReference type="PROSITE" id="PS50110">
    <property type="entry name" value="RESPONSE_REGULATORY"/>
    <property type="match status" value="1"/>
</dbReference>
<dbReference type="SMART" id="SM00304">
    <property type="entry name" value="HAMP"/>
    <property type="match status" value="1"/>
</dbReference>
<evidence type="ECO:0000256" key="11">
    <source>
        <dbReference type="ARBA" id="ARBA00064003"/>
    </source>
</evidence>
<dbReference type="CDD" id="cd00082">
    <property type="entry name" value="HisKA"/>
    <property type="match status" value="1"/>
</dbReference>
<dbReference type="Gene3D" id="6.10.340.10">
    <property type="match status" value="1"/>
</dbReference>
<dbReference type="SMART" id="SM00388">
    <property type="entry name" value="HisKA"/>
    <property type="match status" value="1"/>
</dbReference>
<dbReference type="eggNOG" id="COG2198">
    <property type="taxonomic scope" value="Bacteria"/>
</dbReference>
<dbReference type="PANTHER" id="PTHR45339:SF3">
    <property type="entry name" value="HISTIDINE KINASE"/>
    <property type="match status" value="1"/>
</dbReference>
<dbReference type="CDD" id="cd16922">
    <property type="entry name" value="HATPase_EvgS-ArcB-TorS-like"/>
    <property type="match status" value="1"/>
</dbReference>
<dbReference type="AlphaFoldDB" id="S6AI57"/>
<evidence type="ECO:0000256" key="10">
    <source>
        <dbReference type="ARBA" id="ARBA00058004"/>
    </source>
</evidence>
<feature type="transmembrane region" description="Helical" evidence="17">
    <location>
        <begin position="12"/>
        <end position="35"/>
    </location>
</feature>
<proteinExistence type="predicted"/>
<dbReference type="Gene3D" id="3.30.565.10">
    <property type="entry name" value="Histidine kinase-like ATPase, C-terminal domain"/>
    <property type="match status" value="1"/>
</dbReference>
<evidence type="ECO:0000256" key="1">
    <source>
        <dbReference type="ARBA" id="ARBA00000085"/>
    </source>
</evidence>
<dbReference type="InterPro" id="IPR001789">
    <property type="entry name" value="Sig_transdc_resp-reg_receiver"/>
</dbReference>
<comment type="subunit">
    <text evidence="11">At low DSF concentrations, interacts with RpfF.</text>
</comment>
<evidence type="ECO:0000256" key="15">
    <source>
        <dbReference type="PROSITE-ProRule" id="PRU00169"/>
    </source>
</evidence>
<dbReference type="PROSITE" id="PS50109">
    <property type="entry name" value="HIS_KIN"/>
    <property type="match status" value="1"/>
</dbReference>
<dbReference type="GO" id="GO:0000155">
    <property type="term" value="F:phosphorelay sensor kinase activity"/>
    <property type="evidence" value="ECO:0007669"/>
    <property type="project" value="InterPro"/>
</dbReference>
<dbReference type="InterPro" id="IPR003661">
    <property type="entry name" value="HisK_dim/P_dom"/>
</dbReference>
<name>S6AI57_SULDS</name>
<dbReference type="InterPro" id="IPR004358">
    <property type="entry name" value="Sig_transdc_His_kin-like_C"/>
</dbReference>
<dbReference type="Pfam" id="PF01627">
    <property type="entry name" value="Hpt"/>
    <property type="match status" value="1"/>
</dbReference>
<gene>
    <name evidence="22" type="ORF">SCD_n02075</name>
</gene>
<keyword evidence="4 15" id="KW-0597">Phosphoprotein</keyword>
<dbReference type="Gene3D" id="3.40.50.2300">
    <property type="match status" value="1"/>
</dbReference>
<dbReference type="InterPro" id="IPR036890">
    <property type="entry name" value="HATPase_C_sf"/>
</dbReference>
<evidence type="ECO:0000256" key="7">
    <source>
        <dbReference type="ARBA" id="ARBA00022777"/>
    </source>
</evidence>
<dbReference type="GO" id="GO:0005524">
    <property type="term" value="F:ATP binding"/>
    <property type="evidence" value="ECO:0007669"/>
    <property type="project" value="UniProtKB-KW"/>
</dbReference>
<feature type="domain" description="Response regulatory" evidence="19">
    <location>
        <begin position="550"/>
        <end position="667"/>
    </location>
</feature>
<organism evidence="22 23">
    <name type="scientific">Sulfuricella denitrificans (strain DSM 22764 / NBRC 105220 / skB26)</name>
    <dbReference type="NCBI Taxonomy" id="1163617"/>
    <lineage>
        <taxon>Bacteria</taxon>
        <taxon>Pseudomonadati</taxon>
        <taxon>Pseudomonadota</taxon>
        <taxon>Betaproteobacteria</taxon>
        <taxon>Nitrosomonadales</taxon>
        <taxon>Sulfuricellaceae</taxon>
        <taxon>Sulfuricella</taxon>
    </lineage>
</organism>
<keyword evidence="6" id="KW-0547">Nucleotide-binding</keyword>
<keyword evidence="8" id="KW-0067">ATP-binding</keyword>
<feature type="domain" description="HAMP" evidence="20">
    <location>
        <begin position="200"/>
        <end position="252"/>
    </location>
</feature>
<dbReference type="Pfam" id="PF02518">
    <property type="entry name" value="HATPase_c"/>
    <property type="match status" value="1"/>
</dbReference>
<dbReference type="InterPro" id="IPR019247">
    <property type="entry name" value="Histidine_kinase_BarA_N"/>
</dbReference>
<dbReference type="InterPro" id="IPR011006">
    <property type="entry name" value="CheY-like_superfamily"/>
</dbReference>
<evidence type="ECO:0000256" key="12">
    <source>
        <dbReference type="ARBA" id="ARBA00068150"/>
    </source>
</evidence>
<keyword evidence="23" id="KW-1185">Reference proteome</keyword>
<evidence type="ECO:0000256" key="4">
    <source>
        <dbReference type="ARBA" id="ARBA00022553"/>
    </source>
</evidence>
<evidence type="ECO:0000256" key="8">
    <source>
        <dbReference type="ARBA" id="ARBA00022840"/>
    </source>
</evidence>
<dbReference type="HOGENOM" id="CLU_000445_104_15_4"/>
<evidence type="ECO:0000256" key="17">
    <source>
        <dbReference type="SAM" id="Phobius"/>
    </source>
</evidence>
<feature type="modified residue" description="4-aspartylphosphate" evidence="15">
    <location>
        <position position="599"/>
    </location>
</feature>
<dbReference type="InterPro" id="IPR036097">
    <property type="entry name" value="HisK_dim/P_sf"/>
</dbReference>
<dbReference type="InterPro" id="IPR003660">
    <property type="entry name" value="HAMP_dom"/>
</dbReference>
<feature type="coiled-coil region" evidence="16">
    <location>
        <begin position="251"/>
        <end position="285"/>
    </location>
</feature>
<evidence type="ECO:0000259" key="18">
    <source>
        <dbReference type="PROSITE" id="PS50109"/>
    </source>
</evidence>
<dbReference type="eggNOG" id="COG5002">
    <property type="taxonomic scope" value="Bacteria"/>
</dbReference>
<dbReference type="CDD" id="cd06225">
    <property type="entry name" value="HAMP"/>
    <property type="match status" value="1"/>
</dbReference>